<sequence>MNYPPALNLNDITFTGSGLVRPECVLATAAGNLYVSDFRGGVSRIAPDGQCTFFGGGEVAGREDPPGILKPNGICLLPDGSFLVAHLGTADGGVYRIDREHNIEPWLLEVEGQPLPPSNFIYLDHQGRYWLTVSTRQIPRAKGYRSDVQDGFIVLIDQHSARIVADNIGYTNEVYVTPDGNTLYVNATFSRGTLRYDIDANNNLINPTLAAQYGQGIYPDGLTMDTEGYLWVTSIVSNSVVRVNPNSGETRLMLQDVDQAHLQWVEQAYLTHQMGRPHLDNVKSERLNNISSLAFSGNDLSKINMGCLLGQQVAQIASVYQGLKPSHWHFDD</sequence>
<evidence type="ECO:0000259" key="1">
    <source>
        <dbReference type="Pfam" id="PF08450"/>
    </source>
</evidence>
<reference evidence="3" key="1">
    <citation type="submission" date="2018-08" db="EMBL/GenBank/DDBJ databases">
        <authorList>
            <person name="Zhang J."/>
            <person name="Du Z.-J."/>
        </authorList>
    </citation>
    <scope>NUCLEOTIDE SEQUENCE [LARGE SCALE GENOMIC DNA]</scope>
    <source>
        <strain evidence="3">KCTC 52655</strain>
    </source>
</reference>
<dbReference type="InterPro" id="IPR051262">
    <property type="entry name" value="SMP-30/CGR1_Lactonase"/>
</dbReference>
<dbReference type="Proteomes" id="UP000256561">
    <property type="component" value="Unassembled WGS sequence"/>
</dbReference>
<accession>A0A3D8MF81</accession>
<dbReference type="Pfam" id="PF08450">
    <property type="entry name" value="SGL"/>
    <property type="match status" value="1"/>
</dbReference>
<feature type="domain" description="SMP-30/Gluconolactonase/LRE-like region" evidence="1">
    <location>
        <begin position="23"/>
        <end position="249"/>
    </location>
</feature>
<dbReference type="Gene3D" id="2.120.10.30">
    <property type="entry name" value="TolB, C-terminal domain"/>
    <property type="match status" value="1"/>
</dbReference>
<dbReference type="PANTHER" id="PTHR47572">
    <property type="entry name" value="LIPOPROTEIN-RELATED"/>
    <property type="match status" value="1"/>
</dbReference>
<dbReference type="SUPFAM" id="SSF63829">
    <property type="entry name" value="Calcium-dependent phosphotriesterase"/>
    <property type="match status" value="1"/>
</dbReference>
<dbReference type="PANTHER" id="PTHR47572:SF5">
    <property type="entry name" value="BLR2277 PROTEIN"/>
    <property type="match status" value="1"/>
</dbReference>
<organism evidence="2 3">
    <name type="scientific">Alteromonas aestuariivivens</name>
    <dbReference type="NCBI Taxonomy" id="1938339"/>
    <lineage>
        <taxon>Bacteria</taxon>
        <taxon>Pseudomonadati</taxon>
        <taxon>Pseudomonadota</taxon>
        <taxon>Gammaproteobacteria</taxon>
        <taxon>Alteromonadales</taxon>
        <taxon>Alteromonadaceae</taxon>
        <taxon>Alteromonas/Salinimonas group</taxon>
        <taxon>Alteromonas</taxon>
    </lineage>
</organism>
<dbReference type="InterPro" id="IPR013658">
    <property type="entry name" value="SGL"/>
</dbReference>
<dbReference type="AlphaFoldDB" id="A0A3D8MF81"/>
<protein>
    <submittedName>
        <fullName evidence="2">Gluconolactonase</fullName>
    </submittedName>
</protein>
<keyword evidence="3" id="KW-1185">Reference proteome</keyword>
<dbReference type="EMBL" id="QRHA01000001">
    <property type="protein sequence ID" value="RDV29423.1"/>
    <property type="molecule type" value="Genomic_DNA"/>
</dbReference>
<evidence type="ECO:0000313" key="2">
    <source>
        <dbReference type="EMBL" id="RDV29423.1"/>
    </source>
</evidence>
<dbReference type="InterPro" id="IPR011042">
    <property type="entry name" value="6-blade_b-propeller_TolB-like"/>
</dbReference>
<comment type="caution">
    <text evidence="2">The sequence shown here is derived from an EMBL/GenBank/DDBJ whole genome shotgun (WGS) entry which is preliminary data.</text>
</comment>
<proteinExistence type="predicted"/>
<name>A0A3D8MF81_9ALTE</name>
<dbReference type="RefSeq" id="WP_115591727.1">
    <property type="nucleotide sequence ID" value="NZ_QRHA01000001.1"/>
</dbReference>
<dbReference type="OrthoDB" id="9775406at2"/>
<gene>
    <name evidence="2" type="ORF">DXV75_01395</name>
</gene>
<evidence type="ECO:0000313" key="3">
    <source>
        <dbReference type="Proteomes" id="UP000256561"/>
    </source>
</evidence>